<reference evidence="1 2" key="1">
    <citation type="submission" date="2019-05" db="EMBL/GenBank/DDBJ databases">
        <title>Genome Sequence of Lactobacillus futsaii Y97, a Potential Probiotic Strain Isolated from the Futsai of Taiwan.</title>
        <authorList>
            <person name="Du X."/>
        </authorList>
    </citation>
    <scope>NUCLEOTIDE SEQUENCE [LARGE SCALE GENOMIC DNA]</scope>
    <source>
        <strain evidence="1 2">Y97</strain>
    </source>
</reference>
<evidence type="ECO:0000313" key="1">
    <source>
        <dbReference type="EMBL" id="QCX24022.1"/>
    </source>
</evidence>
<dbReference type="Proteomes" id="UP000310673">
    <property type="component" value="Chromosome"/>
</dbReference>
<proteinExistence type="predicted"/>
<gene>
    <name evidence="1" type="ORF">FG051_02390</name>
</gene>
<dbReference type="RefSeq" id="WP_057813880.1">
    <property type="nucleotide sequence ID" value="NZ_CP040736.1"/>
</dbReference>
<dbReference type="AlphaFoldDB" id="A0A5B7T0Z9"/>
<organism evidence="1 2">
    <name type="scientific">Companilactobacillus futsaii</name>
    <dbReference type="NCBI Taxonomy" id="938155"/>
    <lineage>
        <taxon>Bacteria</taxon>
        <taxon>Bacillati</taxon>
        <taxon>Bacillota</taxon>
        <taxon>Bacilli</taxon>
        <taxon>Lactobacillales</taxon>
        <taxon>Lactobacillaceae</taxon>
        <taxon>Companilactobacillus</taxon>
    </lineage>
</organism>
<protein>
    <submittedName>
        <fullName evidence="1">Uncharacterized protein</fullName>
    </submittedName>
</protein>
<dbReference type="STRING" id="1423818.FC88_GL000187"/>
<accession>A0A5B7T0Z9</accession>
<sequence length="89" mass="10386">MIKTYTTTVKAEAFDGSKEMMSRYPIKFWKSSLYYGGIGYALKLSSRYEEDEVYNQPLRVGQYIVTTPAGRLMILEPFDFYDLFPEAEK</sequence>
<evidence type="ECO:0000313" key="2">
    <source>
        <dbReference type="Proteomes" id="UP000310673"/>
    </source>
</evidence>
<dbReference type="KEGG" id="lft:FG051_02390"/>
<name>A0A5B7T0Z9_9LACO</name>
<dbReference type="EMBL" id="CP040736">
    <property type="protein sequence ID" value="QCX24022.1"/>
    <property type="molecule type" value="Genomic_DNA"/>
</dbReference>